<keyword evidence="1" id="KW-1133">Transmembrane helix</keyword>
<keyword evidence="1" id="KW-0472">Membrane</keyword>
<evidence type="ECO:0000313" key="2">
    <source>
        <dbReference type="EMBL" id="GGZ25518.1"/>
    </source>
</evidence>
<name>A0A918PWH6_9CAUL</name>
<keyword evidence="1" id="KW-0812">Transmembrane</keyword>
<gene>
    <name evidence="2" type="ORF">GCM10011273_08630</name>
</gene>
<proteinExistence type="predicted"/>
<comment type="caution">
    <text evidence="2">The sequence shown here is derived from an EMBL/GenBank/DDBJ whole genome shotgun (WGS) entry which is preliminary data.</text>
</comment>
<evidence type="ECO:0000313" key="3">
    <source>
        <dbReference type="Proteomes" id="UP000662572"/>
    </source>
</evidence>
<dbReference type="EMBL" id="BMZB01000001">
    <property type="protein sequence ID" value="GGZ25518.1"/>
    <property type="molecule type" value="Genomic_DNA"/>
</dbReference>
<sequence length="102" mass="10897">MGAYNALHIHKAVQMPDKLFYPVMAAVALIMIALSLVWPQGIGSRSPAPFGKAVELPDVVRMERDRATREANKQAETARLAAEKAALKATEAQTAADPAAAQ</sequence>
<protein>
    <submittedName>
        <fullName evidence="2">Uncharacterized protein</fullName>
    </submittedName>
</protein>
<organism evidence="2 3">
    <name type="scientific">Asticcacaulis endophyticus</name>
    <dbReference type="NCBI Taxonomy" id="1395890"/>
    <lineage>
        <taxon>Bacteria</taxon>
        <taxon>Pseudomonadati</taxon>
        <taxon>Pseudomonadota</taxon>
        <taxon>Alphaproteobacteria</taxon>
        <taxon>Caulobacterales</taxon>
        <taxon>Caulobacteraceae</taxon>
        <taxon>Asticcacaulis</taxon>
    </lineage>
</organism>
<dbReference type="Proteomes" id="UP000662572">
    <property type="component" value="Unassembled WGS sequence"/>
</dbReference>
<reference evidence="2" key="1">
    <citation type="journal article" date="2014" name="Int. J. Syst. Evol. Microbiol.">
        <title>Complete genome sequence of Corynebacterium casei LMG S-19264T (=DSM 44701T), isolated from a smear-ripened cheese.</title>
        <authorList>
            <consortium name="US DOE Joint Genome Institute (JGI-PGF)"/>
            <person name="Walter F."/>
            <person name="Albersmeier A."/>
            <person name="Kalinowski J."/>
            <person name="Ruckert C."/>
        </authorList>
    </citation>
    <scope>NUCLEOTIDE SEQUENCE</scope>
    <source>
        <strain evidence="2">KCTC 32296</strain>
    </source>
</reference>
<feature type="transmembrane region" description="Helical" evidence="1">
    <location>
        <begin position="20"/>
        <end position="38"/>
    </location>
</feature>
<keyword evidence="3" id="KW-1185">Reference proteome</keyword>
<accession>A0A918PWH6</accession>
<reference evidence="2" key="2">
    <citation type="submission" date="2020-09" db="EMBL/GenBank/DDBJ databases">
        <authorList>
            <person name="Sun Q."/>
            <person name="Kim S."/>
        </authorList>
    </citation>
    <scope>NUCLEOTIDE SEQUENCE</scope>
    <source>
        <strain evidence="2">KCTC 32296</strain>
    </source>
</reference>
<dbReference type="AlphaFoldDB" id="A0A918PWH6"/>
<evidence type="ECO:0000256" key="1">
    <source>
        <dbReference type="SAM" id="Phobius"/>
    </source>
</evidence>